<dbReference type="Proteomes" id="UP000475862">
    <property type="component" value="Unassembled WGS sequence"/>
</dbReference>
<feature type="region of interest" description="Disordered" evidence="1">
    <location>
        <begin position="42"/>
        <end position="115"/>
    </location>
</feature>
<evidence type="ECO:0000313" key="3">
    <source>
        <dbReference type="Proteomes" id="UP000475862"/>
    </source>
</evidence>
<proteinExistence type="predicted"/>
<reference evidence="2 3" key="1">
    <citation type="submission" date="2019-08" db="EMBL/GenBank/DDBJ databases">
        <title>The genome of the soybean aphid Biotype 1, its phylome, world population structure and adaptation to the North American continent.</title>
        <authorList>
            <person name="Giordano R."/>
            <person name="Donthu R.K."/>
            <person name="Hernandez A.G."/>
            <person name="Wright C.L."/>
            <person name="Zimin A.V."/>
        </authorList>
    </citation>
    <scope>NUCLEOTIDE SEQUENCE [LARGE SCALE GENOMIC DNA]</scope>
    <source>
        <tissue evidence="2">Whole aphids</tissue>
    </source>
</reference>
<dbReference type="OrthoDB" id="6589406at2759"/>
<evidence type="ECO:0000313" key="2">
    <source>
        <dbReference type="EMBL" id="KAE9526258.1"/>
    </source>
</evidence>
<protein>
    <submittedName>
        <fullName evidence="2">Uncharacterized protein</fullName>
    </submittedName>
</protein>
<sequence>MMAEDSYCSCSTTAPDDSCSCDRSDVHGLDLATSQFEVVIRQPSQTPDCSDKLQSSKRSQRAYSSMTVQAGKTNDEVRKQFTGSTEALHRSSADDEYCDGRPPTPEQRSHSSELTVVGPQAPNLLRTTDPQALPDISTSELQVAATDQQLRESDFCATDDPRTAQFYTNDFCAVIMPNASDDFDAVDLTVDDYRQRSFDVDSWGDRGSTIDSVQARSLESGTWGIGVQQMTRDVRKENGSLWTRIKNYLCDRLCFQRR</sequence>
<accession>A0A6G0T5C6</accession>
<dbReference type="EMBL" id="VYZN01000055">
    <property type="protein sequence ID" value="KAE9526258.1"/>
    <property type="molecule type" value="Genomic_DNA"/>
</dbReference>
<comment type="caution">
    <text evidence="2">The sequence shown here is derived from an EMBL/GenBank/DDBJ whole genome shotgun (WGS) entry which is preliminary data.</text>
</comment>
<name>A0A6G0T5C6_APHGL</name>
<gene>
    <name evidence="2" type="ORF">AGLY_013889</name>
</gene>
<evidence type="ECO:0000256" key="1">
    <source>
        <dbReference type="SAM" id="MobiDB-lite"/>
    </source>
</evidence>
<keyword evidence="3" id="KW-1185">Reference proteome</keyword>
<feature type="region of interest" description="Disordered" evidence="1">
    <location>
        <begin position="1"/>
        <end position="20"/>
    </location>
</feature>
<dbReference type="AlphaFoldDB" id="A0A6G0T5C6"/>
<feature type="compositionally biased region" description="Polar residues" evidence="1">
    <location>
        <begin position="42"/>
        <end position="72"/>
    </location>
</feature>
<organism evidence="2 3">
    <name type="scientific">Aphis glycines</name>
    <name type="common">Soybean aphid</name>
    <dbReference type="NCBI Taxonomy" id="307491"/>
    <lineage>
        <taxon>Eukaryota</taxon>
        <taxon>Metazoa</taxon>
        <taxon>Ecdysozoa</taxon>
        <taxon>Arthropoda</taxon>
        <taxon>Hexapoda</taxon>
        <taxon>Insecta</taxon>
        <taxon>Pterygota</taxon>
        <taxon>Neoptera</taxon>
        <taxon>Paraneoptera</taxon>
        <taxon>Hemiptera</taxon>
        <taxon>Sternorrhyncha</taxon>
        <taxon>Aphidomorpha</taxon>
        <taxon>Aphidoidea</taxon>
        <taxon>Aphididae</taxon>
        <taxon>Aphidini</taxon>
        <taxon>Aphis</taxon>
        <taxon>Aphis</taxon>
    </lineage>
</organism>